<evidence type="ECO:0000259" key="1">
    <source>
        <dbReference type="PROSITE" id="PS51704"/>
    </source>
</evidence>
<dbReference type="GO" id="GO:0008889">
    <property type="term" value="F:glycerophosphodiester phosphodiesterase activity"/>
    <property type="evidence" value="ECO:0007669"/>
    <property type="project" value="UniProtKB-EC"/>
</dbReference>
<name>A0A5J4RLP0_9ZZZZ</name>
<dbReference type="InterPro" id="IPR030395">
    <property type="entry name" value="GP_PDE_dom"/>
</dbReference>
<feature type="domain" description="GP-PDE" evidence="1">
    <location>
        <begin position="57"/>
        <end position="197"/>
    </location>
</feature>
<dbReference type="Pfam" id="PF03009">
    <property type="entry name" value="GDPD"/>
    <property type="match status" value="1"/>
</dbReference>
<protein>
    <submittedName>
        <fullName evidence="2">Glycerophosphoryl diester phosphodiesterase</fullName>
        <ecNumber evidence="2">3.1.4.46</ecNumber>
    </submittedName>
</protein>
<reference evidence="2" key="1">
    <citation type="submission" date="2019-03" db="EMBL/GenBank/DDBJ databases">
        <title>Single cell metagenomics reveals metabolic interactions within the superorganism composed of flagellate Streblomastix strix and complex community of Bacteroidetes bacteria on its surface.</title>
        <authorList>
            <person name="Treitli S.C."/>
            <person name="Kolisko M."/>
            <person name="Husnik F."/>
            <person name="Keeling P."/>
            <person name="Hampl V."/>
        </authorList>
    </citation>
    <scope>NUCLEOTIDE SEQUENCE</scope>
    <source>
        <strain evidence="2">STM</strain>
    </source>
</reference>
<dbReference type="PANTHER" id="PTHR46211">
    <property type="entry name" value="GLYCEROPHOSPHORYL DIESTER PHOSPHODIESTERASE"/>
    <property type="match status" value="1"/>
</dbReference>
<dbReference type="PROSITE" id="PS51257">
    <property type="entry name" value="PROKAR_LIPOPROTEIN"/>
    <property type="match status" value="1"/>
</dbReference>
<evidence type="ECO:0000313" key="2">
    <source>
        <dbReference type="EMBL" id="KAA6334484.1"/>
    </source>
</evidence>
<dbReference type="SUPFAM" id="SSF51695">
    <property type="entry name" value="PLC-like phosphodiesterases"/>
    <property type="match status" value="1"/>
</dbReference>
<dbReference type="AlphaFoldDB" id="A0A5J4RLP0"/>
<sequence>MIKQLIKFSAMIALVTVAACDDQVVKTDNDSARIVATDYLDHISADIAKVRDYVPKNAVMAHRGSTFWTPEETEAAYRWAREMGADYLEADLQVSKDGVILALHDDNLKRTTNIELVYGEDVPSGRQDYYERIGYTPEKAKEKVKKDKELFRPNFACYYTYEELMELDAGSWFNQANIEQARDGFAEQHQYISTLKD</sequence>
<dbReference type="Gene3D" id="3.20.20.190">
    <property type="entry name" value="Phosphatidylinositol (PI) phosphodiesterase"/>
    <property type="match status" value="1"/>
</dbReference>
<comment type="caution">
    <text evidence="2">The sequence shown here is derived from an EMBL/GenBank/DDBJ whole genome shotgun (WGS) entry which is preliminary data.</text>
</comment>
<proteinExistence type="predicted"/>
<organism evidence="2">
    <name type="scientific">termite gut metagenome</name>
    <dbReference type="NCBI Taxonomy" id="433724"/>
    <lineage>
        <taxon>unclassified sequences</taxon>
        <taxon>metagenomes</taxon>
        <taxon>organismal metagenomes</taxon>
    </lineage>
</organism>
<dbReference type="EC" id="3.1.4.46" evidence="2"/>
<keyword evidence="2" id="KW-0378">Hydrolase</keyword>
<feature type="non-terminal residue" evidence="2">
    <location>
        <position position="197"/>
    </location>
</feature>
<gene>
    <name evidence="2" type="ORF">EZS27_017209</name>
</gene>
<dbReference type="EMBL" id="SNRY01000993">
    <property type="protein sequence ID" value="KAA6334484.1"/>
    <property type="molecule type" value="Genomic_DNA"/>
</dbReference>
<accession>A0A5J4RLP0</accession>
<dbReference type="GO" id="GO:0006629">
    <property type="term" value="P:lipid metabolic process"/>
    <property type="evidence" value="ECO:0007669"/>
    <property type="project" value="InterPro"/>
</dbReference>
<dbReference type="PROSITE" id="PS51704">
    <property type="entry name" value="GP_PDE"/>
    <property type="match status" value="1"/>
</dbReference>
<dbReference type="PANTHER" id="PTHR46211:SF1">
    <property type="entry name" value="GLYCEROPHOSPHODIESTER PHOSPHODIESTERASE, CYTOPLASMIC"/>
    <property type="match status" value="1"/>
</dbReference>
<dbReference type="InterPro" id="IPR017946">
    <property type="entry name" value="PLC-like_Pdiesterase_TIM-brl"/>
</dbReference>